<dbReference type="GO" id="GO:0030170">
    <property type="term" value="F:pyridoxal phosphate binding"/>
    <property type="evidence" value="ECO:0007669"/>
    <property type="project" value="InterPro"/>
</dbReference>
<comment type="similarity">
    <text evidence="2 6">Belongs to the group II decarboxylase family.</text>
</comment>
<dbReference type="OrthoDB" id="639767at2759"/>
<dbReference type="InterPro" id="IPR015421">
    <property type="entry name" value="PyrdxlP-dep_Trfase_major"/>
</dbReference>
<dbReference type="GO" id="GO:0019752">
    <property type="term" value="P:carboxylic acid metabolic process"/>
    <property type="evidence" value="ECO:0007669"/>
    <property type="project" value="InterPro"/>
</dbReference>
<evidence type="ECO:0000256" key="3">
    <source>
        <dbReference type="ARBA" id="ARBA00022898"/>
    </source>
</evidence>
<dbReference type="InterPro" id="IPR015422">
    <property type="entry name" value="PyrdxlP-dep_Trfase_small"/>
</dbReference>
<gene>
    <name evidence="8" type="primary">LOC107222836</name>
</gene>
<keyword evidence="3 5" id="KW-0663">Pyridoxal phosphate</keyword>
<dbReference type="Gene3D" id="3.90.1150.10">
    <property type="entry name" value="Aspartate Aminotransferase, domain 1"/>
    <property type="match status" value="1"/>
</dbReference>
<evidence type="ECO:0000256" key="2">
    <source>
        <dbReference type="ARBA" id="ARBA00009533"/>
    </source>
</evidence>
<keyword evidence="7" id="KW-1185">Reference proteome</keyword>
<dbReference type="InParanoid" id="A0A6J0BTQ1"/>
<dbReference type="PANTHER" id="PTHR11999">
    <property type="entry name" value="GROUP II PYRIDOXAL-5-PHOSPHATE DECARBOXYLASE"/>
    <property type="match status" value="1"/>
</dbReference>
<dbReference type="GO" id="GO:0004058">
    <property type="term" value="F:aromatic-L-amino-acid decarboxylase activity"/>
    <property type="evidence" value="ECO:0007669"/>
    <property type="project" value="TreeGrafter"/>
</dbReference>
<dbReference type="InterPro" id="IPR015424">
    <property type="entry name" value="PyrdxlP-dep_Trfase"/>
</dbReference>
<dbReference type="Pfam" id="PF00282">
    <property type="entry name" value="Pyridoxal_deC"/>
    <property type="match status" value="1"/>
</dbReference>
<dbReference type="GeneID" id="107222836"/>
<evidence type="ECO:0000313" key="7">
    <source>
        <dbReference type="Proteomes" id="UP000829291"/>
    </source>
</evidence>
<dbReference type="GO" id="GO:0005737">
    <property type="term" value="C:cytoplasm"/>
    <property type="evidence" value="ECO:0007669"/>
    <property type="project" value="TreeGrafter"/>
</dbReference>
<evidence type="ECO:0000256" key="5">
    <source>
        <dbReference type="PIRSR" id="PIRSR602129-50"/>
    </source>
</evidence>
<organism evidence="8">
    <name type="scientific">Neodiprion lecontei</name>
    <name type="common">Redheaded pine sawfly</name>
    <dbReference type="NCBI Taxonomy" id="441921"/>
    <lineage>
        <taxon>Eukaryota</taxon>
        <taxon>Metazoa</taxon>
        <taxon>Ecdysozoa</taxon>
        <taxon>Arthropoda</taxon>
        <taxon>Hexapoda</taxon>
        <taxon>Insecta</taxon>
        <taxon>Pterygota</taxon>
        <taxon>Neoptera</taxon>
        <taxon>Endopterygota</taxon>
        <taxon>Hymenoptera</taxon>
        <taxon>Tenthredinoidea</taxon>
        <taxon>Diprionidae</taxon>
        <taxon>Diprioninae</taxon>
        <taxon>Neodiprion</taxon>
    </lineage>
</organism>
<dbReference type="RefSeq" id="XP_015517840.2">
    <property type="nucleotide sequence ID" value="XM_015662354.2"/>
</dbReference>
<comment type="cofactor">
    <cofactor evidence="1 5 6">
        <name>pyridoxal 5'-phosphate</name>
        <dbReference type="ChEBI" id="CHEBI:597326"/>
    </cofactor>
</comment>
<dbReference type="AlphaFoldDB" id="A0A6J0BTQ1"/>
<dbReference type="SMR" id="A0A6J0BTQ1"/>
<protein>
    <submittedName>
        <fullName evidence="8">Aromatic-L-amino-acid decarboxylase</fullName>
    </submittedName>
</protein>
<dbReference type="InterPro" id="IPR010977">
    <property type="entry name" value="Aromatic_deC"/>
</dbReference>
<evidence type="ECO:0000256" key="4">
    <source>
        <dbReference type="ARBA" id="ARBA00023239"/>
    </source>
</evidence>
<dbReference type="Gene3D" id="3.40.640.10">
    <property type="entry name" value="Type I PLP-dependent aspartate aminotransferase-like (Major domain)"/>
    <property type="match status" value="1"/>
</dbReference>
<feature type="modified residue" description="N6-(pyridoxal phosphate)lysine" evidence="5">
    <location>
        <position position="303"/>
    </location>
</feature>
<dbReference type="Gene3D" id="1.20.1340.10">
    <property type="entry name" value="dopa decarboxylase, N-terminal domain"/>
    <property type="match status" value="1"/>
</dbReference>
<name>A0A6J0BTQ1_NEOLC</name>
<sequence>MDAKEFCEFGKATLAYIADYTENLRDRNVLPSVKPGYLNELLPREAPIKGESWKEVLKDVERVIMPGVSHWNSPHFHAYFPTGNSYPAIIGEIVSAGIGCIGFSWMSSPACTELEVITMNWLGKMLNLPEEFLNCSEGPGGGVIQGSASEATLICLLAAKERSTRRLKEEHPDWNDATIKSKLVAYASDQSNSSVEKAGLLGSMTMRLLPADEKCRLRGSTLLEAMRKDEEAGLVPCYVVATLGTTGTCAYDCLDELGPICNENNVWLHVDAAYAGAALACPEFRHLMPGIKFADSFSFNPHKWMLVNFDCSALWVKNSRYLIDAANVDRVYLAHGHEDKAPDYRHWQIPLGRRFRSLKLWFVMRIYGVEGIQKYIRGSVKLARYFENLVRYDNRFEIVADVTLGLVCFRIKGDNSLTNELLERLTARRQIYVIPATYMGKTIVRFVVCSQNCEEKDVEFAWNEITTQTTEIFKSQIEASAVLEDRSIEIRTIITEKPLENLTDKLLDLEITSTVKNSPTIS</sequence>
<dbReference type="KEGG" id="nlo:107222836"/>
<accession>A0A6J0BTQ1</accession>
<dbReference type="PROSITE" id="PS00392">
    <property type="entry name" value="DDC_GAD_HDC_YDC"/>
    <property type="match status" value="1"/>
</dbReference>
<dbReference type="CDD" id="cd06450">
    <property type="entry name" value="DOPA_deC_like"/>
    <property type="match status" value="1"/>
</dbReference>
<dbReference type="PRINTS" id="PR00800">
    <property type="entry name" value="YHDCRBOXLASE"/>
</dbReference>
<dbReference type="InterPro" id="IPR021115">
    <property type="entry name" value="Pyridoxal-P_BS"/>
</dbReference>
<reference evidence="8" key="1">
    <citation type="submission" date="2025-08" db="UniProtKB">
        <authorList>
            <consortium name="RefSeq"/>
        </authorList>
    </citation>
    <scope>IDENTIFICATION</scope>
    <source>
        <tissue evidence="8">Thorax and Abdomen</tissue>
    </source>
</reference>
<keyword evidence="4 6" id="KW-0456">Lyase</keyword>
<proteinExistence type="inferred from homology"/>
<dbReference type="GO" id="GO:0006584">
    <property type="term" value="P:catecholamine metabolic process"/>
    <property type="evidence" value="ECO:0007669"/>
    <property type="project" value="TreeGrafter"/>
</dbReference>
<evidence type="ECO:0000256" key="1">
    <source>
        <dbReference type="ARBA" id="ARBA00001933"/>
    </source>
</evidence>
<dbReference type="GO" id="GO:0006520">
    <property type="term" value="P:amino acid metabolic process"/>
    <property type="evidence" value="ECO:0007669"/>
    <property type="project" value="InterPro"/>
</dbReference>
<dbReference type="PANTHER" id="PTHR11999:SF60">
    <property type="entry name" value="3,4-DIHYDROXYPHENYLACETALDEHYDE SYNTHASE"/>
    <property type="match status" value="1"/>
</dbReference>
<dbReference type="Proteomes" id="UP000829291">
    <property type="component" value="Chromosome 2"/>
</dbReference>
<evidence type="ECO:0000313" key="8">
    <source>
        <dbReference type="RefSeq" id="XP_015517840.2"/>
    </source>
</evidence>
<dbReference type="SUPFAM" id="SSF53383">
    <property type="entry name" value="PLP-dependent transferases"/>
    <property type="match status" value="1"/>
</dbReference>
<dbReference type="InterPro" id="IPR002129">
    <property type="entry name" value="PyrdxlP-dep_de-COase"/>
</dbReference>
<evidence type="ECO:0000256" key="6">
    <source>
        <dbReference type="RuleBase" id="RU000382"/>
    </source>
</evidence>